<evidence type="ECO:0000313" key="2">
    <source>
        <dbReference type="Proteomes" id="UP001595692"/>
    </source>
</evidence>
<dbReference type="EMBL" id="JBHSAF010000014">
    <property type="protein sequence ID" value="MFC3914303.1"/>
    <property type="molecule type" value="Genomic_DNA"/>
</dbReference>
<keyword evidence="2" id="KW-1185">Reference proteome</keyword>
<dbReference type="InterPro" id="IPR009045">
    <property type="entry name" value="Zn_M74/Hedgehog-like"/>
</dbReference>
<proteinExistence type="predicted"/>
<evidence type="ECO:0008006" key="3">
    <source>
        <dbReference type="Google" id="ProtNLM"/>
    </source>
</evidence>
<reference evidence="2" key="1">
    <citation type="journal article" date="2019" name="Int. J. Syst. Evol. Microbiol.">
        <title>The Global Catalogue of Microorganisms (GCM) 10K type strain sequencing project: providing services to taxonomists for standard genome sequencing and annotation.</title>
        <authorList>
            <consortium name="The Broad Institute Genomics Platform"/>
            <consortium name="The Broad Institute Genome Sequencing Center for Infectious Disease"/>
            <person name="Wu L."/>
            <person name="Ma J."/>
        </authorList>
    </citation>
    <scope>NUCLEOTIDE SEQUENCE [LARGE SCALE GENOMIC DNA]</scope>
    <source>
        <strain evidence="2">CCUG 54939</strain>
    </source>
</reference>
<dbReference type="SUPFAM" id="SSF55166">
    <property type="entry name" value="Hedgehog/DD-peptidase"/>
    <property type="match status" value="1"/>
</dbReference>
<dbReference type="Gene3D" id="3.30.1380.10">
    <property type="match status" value="1"/>
</dbReference>
<name>A0ABV8CQB5_9GAMM</name>
<protein>
    <recommendedName>
        <fullName evidence="3">Peptidase M15</fullName>
    </recommendedName>
</protein>
<evidence type="ECO:0000313" key="1">
    <source>
        <dbReference type="EMBL" id="MFC3914303.1"/>
    </source>
</evidence>
<comment type="caution">
    <text evidence="1">The sequence shown here is derived from an EMBL/GenBank/DDBJ whole genome shotgun (WGS) entry which is preliminary data.</text>
</comment>
<organism evidence="1 2">
    <name type="scientific">Pseudaeromonas sharmana</name>
    <dbReference type="NCBI Taxonomy" id="328412"/>
    <lineage>
        <taxon>Bacteria</taxon>
        <taxon>Pseudomonadati</taxon>
        <taxon>Pseudomonadota</taxon>
        <taxon>Gammaproteobacteria</taxon>
        <taxon>Aeromonadales</taxon>
        <taxon>Aeromonadaceae</taxon>
        <taxon>Pseudaeromonas</taxon>
    </lineage>
</organism>
<gene>
    <name evidence="1" type="ORF">ACFOSS_12610</name>
</gene>
<sequence length="201" mass="22750">MLHLPPSDLRLSAPCSRHFRYQQLICCGETWQRTQLANLPEQPASWQALAVLASTILDPVVDQLGPIELTFGFCSAALARLIRQNPQPRIAPALDQHASHEINTKGLPICSRLGAAVDFYSHQVSSAELARFIVESLPFDRLYYYGAERPVHVSVGPERLGQPEYRGQIVWMKEHMGRRIPRRLTPTAFIQQLEQLERQAC</sequence>
<dbReference type="RefSeq" id="WP_377153028.1">
    <property type="nucleotide sequence ID" value="NZ_JBHSAF010000014.1"/>
</dbReference>
<dbReference type="Proteomes" id="UP001595692">
    <property type="component" value="Unassembled WGS sequence"/>
</dbReference>
<accession>A0ABV8CQB5</accession>